<dbReference type="PANTHER" id="PTHR43806:SF11">
    <property type="entry name" value="CEREVISIN-RELATED"/>
    <property type="match status" value="1"/>
</dbReference>
<name>A0ABW3Y935_9ACTN</name>
<dbReference type="InterPro" id="IPR015500">
    <property type="entry name" value="Peptidase_S8_subtilisin-rel"/>
</dbReference>
<organism evidence="9 10">
    <name type="scientific">Micromonospora sonneratiae</name>
    <dbReference type="NCBI Taxonomy" id="1184706"/>
    <lineage>
        <taxon>Bacteria</taxon>
        <taxon>Bacillati</taxon>
        <taxon>Actinomycetota</taxon>
        <taxon>Actinomycetes</taxon>
        <taxon>Micromonosporales</taxon>
        <taxon>Micromonosporaceae</taxon>
        <taxon>Micromonospora</taxon>
    </lineage>
</organism>
<dbReference type="InterPro" id="IPR010259">
    <property type="entry name" value="S8pro/Inhibitor_I9"/>
</dbReference>
<dbReference type="InterPro" id="IPR022398">
    <property type="entry name" value="Peptidase_S8_His-AS"/>
</dbReference>
<dbReference type="InterPro" id="IPR036852">
    <property type="entry name" value="Peptidase_S8/S53_dom_sf"/>
</dbReference>
<evidence type="ECO:0000256" key="7">
    <source>
        <dbReference type="SAM" id="SignalP"/>
    </source>
</evidence>
<evidence type="ECO:0000256" key="5">
    <source>
        <dbReference type="PROSITE-ProRule" id="PRU01240"/>
    </source>
</evidence>
<dbReference type="Pfam" id="PF00082">
    <property type="entry name" value="Peptidase_S8"/>
    <property type="match status" value="1"/>
</dbReference>
<feature type="domain" description="P/Homo B" evidence="8">
    <location>
        <begin position="507"/>
        <end position="629"/>
    </location>
</feature>
<gene>
    <name evidence="9" type="ORF">ACFQ4H_06475</name>
</gene>
<evidence type="ECO:0000256" key="4">
    <source>
        <dbReference type="ARBA" id="ARBA00022825"/>
    </source>
</evidence>
<evidence type="ECO:0000256" key="3">
    <source>
        <dbReference type="ARBA" id="ARBA00022801"/>
    </source>
</evidence>
<dbReference type="Pfam" id="PF01483">
    <property type="entry name" value="P_proprotein"/>
    <property type="match status" value="2"/>
</dbReference>
<dbReference type="PROSITE" id="PS51318">
    <property type="entry name" value="TAT"/>
    <property type="match status" value="1"/>
</dbReference>
<keyword evidence="3 5" id="KW-0378">Hydrolase</keyword>
<sequence>MSQQRSPGRRWRLGAVAATAVAAAAFGTPAVAAPAEGQILQAGGATAIADSYIVVLKDTMVTQGNVSTSATALASRHGGTVARTYQHALRGFEAKMSAAQARQLAADPSVKYVQQNHTVKIAGTQSPTPSWGLDRIDQRNLPLNNSYTYPNNGAGVRAYIIDTGIRFSHSDFGGRAVTGFDSVDGGSADDCNGHGTHVAGTVGGNAYGVAKGATLVGVRVLDCGGSGSYAGVIQGIDWVTGDHDPGELAVANMSLGGGFDQATNDAVTASIADGVTYAIAAGNDYSADACGVSPASTPNAITVGATESNDARASYSNIGTCLDIFAPGTGITSAWYTNDTATNTISGTSMATPHVAGAAALVLYASPSYTPQQVRDKLVNDATNGVVTNPGTGSPNKLLYVGNITPPTQDFSIAVAPNSGSVNPGSSVSATVSTTTTVGGAQTVALSASGLPSGATAAFSPSSVTSGASSSLTISTTGTTAPGTYSVTITGTGTVTTQSTTYTLTVNGPPGCSQTNGTDVTISDNSTVESSITISGCSGNAGTGSTVAVDIVHTYIGDLVVSLVAPDASVYTLHNRTGGSADNINQTYTVNLSSEVANGTWKLRVQDAAGGDTGYLNSWTLNLTGTSTPGCTGTNGTDVTIPDNTTVNSTIAITGCSGNASATSTVPVNIVHTYIGDLVVSLIAPDGTAYVLHNRTGGSTDNINQTYTVDLSSETRNGTWTLRVQDAAGGDTGYINSWTVNL</sequence>
<comment type="caution">
    <text evidence="9">The sequence shown here is derived from an EMBL/GenBank/DDBJ whole genome shotgun (WGS) entry which is preliminary data.</text>
</comment>
<accession>A0ABW3Y935</accession>
<dbReference type="InterPro" id="IPR023828">
    <property type="entry name" value="Peptidase_S8_Ser-AS"/>
</dbReference>
<feature type="domain" description="P/Homo B" evidence="8">
    <location>
        <begin position="630"/>
        <end position="742"/>
    </location>
</feature>
<dbReference type="PRINTS" id="PR00723">
    <property type="entry name" value="SUBTILISIN"/>
</dbReference>
<dbReference type="SUPFAM" id="SSF49785">
    <property type="entry name" value="Galactose-binding domain-like"/>
    <property type="match status" value="2"/>
</dbReference>
<protein>
    <submittedName>
        <fullName evidence="9">Proprotein convertase P-domain-containing protein</fullName>
    </submittedName>
</protein>
<dbReference type="PROSITE" id="PS51892">
    <property type="entry name" value="SUBTILASE"/>
    <property type="match status" value="1"/>
</dbReference>
<dbReference type="PANTHER" id="PTHR43806">
    <property type="entry name" value="PEPTIDASE S8"/>
    <property type="match status" value="1"/>
</dbReference>
<dbReference type="InterPro" id="IPR000209">
    <property type="entry name" value="Peptidase_S8/S53_dom"/>
</dbReference>
<dbReference type="Gene3D" id="2.60.120.260">
    <property type="entry name" value="Galactose-binding domain-like"/>
    <property type="match status" value="2"/>
</dbReference>
<dbReference type="InterPro" id="IPR037045">
    <property type="entry name" value="S8pro/Inhibitor_I9_sf"/>
</dbReference>
<comment type="similarity">
    <text evidence="1 5 6">Belongs to the peptidase S8 family.</text>
</comment>
<dbReference type="Gene3D" id="3.40.50.200">
    <property type="entry name" value="Peptidase S8/S53 domain"/>
    <property type="match status" value="1"/>
</dbReference>
<proteinExistence type="inferred from homology"/>
<dbReference type="InterPro" id="IPR050131">
    <property type="entry name" value="Peptidase_S8_subtilisin-like"/>
</dbReference>
<evidence type="ECO:0000259" key="8">
    <source>
        <dbReference type="PROSITE" id="PS51829"/>
    </source>
</evidence>
<evidence type="ECO:0000256" key="6">
    <source>
        <dbReference type="RuleBase" id="RU003355"/>
    </source>
</evidence>
<evidence type="ECO:0000313" key="9">
    <source>
        <dbReference type="EMBL" id="MFD1320734.1"/>
    </source>
</evidence>
<dbReference type="RefSeq" id="WP_377568022.1">
    <property type="nucleotide sequence ID" value="NZ_JBHTMP010000007.1"/>
</dbReference>
<dbReference type="InterPro" id="IPR008979">
    <property type="entry name" value="Galactose-bd-like_sf"/>
</dbReference>
<keyword evidence="2 5" id="KW-0645">Protease</keyword>
<reference evidence="10" key="1">
    <citation type="journal article" date="2019" name="Int. J. Syst. Evol. Microbiol.">
        <title>The Global Catalogue of Microorganisms (GCM) 10K type strain sequencing project: providing services to taxonomists for standard genome sequencing and annotation.</title>
        <authorList>
            <consortium name="The Broad Institute Genomics Platform"/>
            <consortium name="The Broad Institute Genome Sequencing Center for Infectious Disease"/>
            <person name="Wu L."/>
            <person name="Ma J."/>
        </authorList>
    </citation>
    <scope>NUCLEOTIDE SEQUENCE [LARGE SCALE GENOMIC DNA]</scope>
    <source>
        <strain evidence="10">JCM 31037</strain>
    </source>
</reference>
<dbReference type="SUPFAM" id="SSF52743">
    <property type="entry name" value="Subtilisin-like"/>
    <property type="match status" value="1"/>
</dbReference>
<keyword evidence="10" id="KW-1185">Reference proteome</keyword>
<keyword evidence="4 5" id="KW-0720">Serine protease</keyword>
<dbReference type="PROSITE" id="PS00138">
    <property type="entry name" value="SUBTILASE_SER"/>
    <property type="match status" value="1"/>
</dbReference>
<dbReference type="SUPFAM" id="SSF54897">
    <property type="entry name" value="Protease propeptides/inhibitors"/>
    <property type="match status" value="1"/>
</dbReference>
<dbReference type="EMBL" id="JBHTMP010000007">
    <property type="protein sequence ID" value="MFD1320734.1"/>
    <property type="molecule type" value="Genomic_DNA"/>
</dbReference>
<dbReference type="InterPro" id="IPR002884">
    <property type="entry name" value="P_dom"/>
</dbReference>
<dbReference type="Proteomes" id="UP001597260">
    <property type="component" value="Unassembled WGS sequence"/>
</dbReference>
<dbReference type="PROSITE" id="PS00137">
    <property type="entry name" value="SUBTILASE_HIS"/>
    <property type="match status" value="1"/>
</dbReference>
<dbReference type="PROSITE" id="PS00136">
    <property type="entry name" value="SUBTILASE_ASP"/>
    <property type="match status" value="1"/>
</dbReference>
<evidence type="ECO:0000256" key="1">
    <source>
        <dbReference type="ARBA" id="ARBA00011073"/>
    </source>
</evidence>
<feature type="active site" description="Charge relay system" evidence="5">
    <location>
        <position position="194"/>
    </location>
</feature>
<evidence type="ECO:0000313" key="10">
    <source>
        <dbReference type="Proteomes" id="UP001597260"/>
    </source>
</evidence>
<dbReference type="PROSITE" id="PS51829">
    <property type="entry name" value="P_HOMO_B"/>
    <property type="match status" value="2"/>
</dbReference>
<dbReference type="InterPro" id="IPR006311">
    <property type="entry name" value="TAT_signal"/>
</dbReference>
<dbReference type="CDD" id="cd04077">
    <property type="entry name" value="Peptidases_S8_PCSK9_ProteinaseK_like"/>
    <property type="match status" value="1"/>
</dbReference>
<dbReference type="Gene3D" id="3.30.70.80">
    <property type="entry name" value="Peptidase S8 propeptide/proteinase inhibitor I9"/>
    <property type="match status" value="1"/>
</dbReference>
<feature type="signal peptide" evidence="7">
    <location>
        <begin position="1"/>
        <end position="32"/>
    </location>
</feature>
<feature type="active site" description="Charge relay system" evidence="5">
    <location>
        <position position="162"/>
    </location>
</feature>
<feature type="active site" description="Charge relay system" evidence="5">
    <location>
        <position position="349"/>
    </location>
</feature>
<evidence type="ECO:0000256" key="2">
    <source>
        <dbReference type="ARBA" id="ARBA00022670"/>
    </source>
</evidence>
<keyword evidence="7" id="KW-0732">Signal</keyword>
<dbReference type="InterPro" id="IPR034193">
    <property type="entry name" value="PCSK9_ProteinaseK-like"/>
</dbReference>
<feature type="chain" id="PRO_5045575874" evidence="7">
    <location>
        <begin position="33"/>
        <end position="742"/>
    </location>
</feature>
<dbReference type="Pfam" id="PF05922">
    <property type="entry name" value="Inhibitor_I9"/>
    <property type="match status" value="1"/>
</dbReference>
<dbReference type="InterPro" id="IPR023827">
    <property type="entry name" value="Peptidase_S8_Asp-AS"/>
</dbReference>